<dbReference type="InterPro" id="IPR036388">
    <property type="entry name" value="WH-like_DNA-bd_sf"/>
</dbReference>
<evidence type="ECO:0000256" key="2">
    <source>
        <dbReference type="ARBA" id="ARBA00023125"/>
    </source>
</evidence>
<keyword evidence="3" id="KW-0804">Transcription</keyword>
<dbReference type="PANTHER" id="PTHR33204:SF39">
    <property type="entry name" value="TRANSCRIPTIONAL REGULATORY PROTEIN"/>
    <property type="match status" value="1"/>
</dbReference>
<dbReference type="InterPro" id="IPR002577">
    <property type="entry name" value="HTH_HxlR"/>
</dbReference>
<feature type="domain" description="HTH hxlR-type" evidence="4">
    <location>
        <begin position="13"/>
        <end position="112"/>
    </location>
</feature>
<evidence type="ECO:0000313" key="6">
    <source>
        <dbReference type="Proteomes" id="UP000319931"/>
    </source>
</evidence>
<evidence type="ECO:0000256" key="3">
    <source>
        <dbReference type="ARBA" id="ARBA00023163"/>
    </source>
</evidence>
<comment type="caution">
    <text evidence="5">The sequence shown here is derived from an EMBL/GenBank/DDBJ whole genome shotgun (WGS) entry which is preliminary data.</text>
</comment>
<dbReference type="Pfam" id="PF01638">
    <property type="entry name" value="HxlR"/>
    <property type="match status" value="1"/>
</dbReference>
<dbReference type="InterPro" id="IPR036390">
    <property type="entry name" value="WH_DNA-bd_sf"/>
</dbReference>
<reference evidence="5 6" key="1">
    <citation type="journal article" date="2019" name="Environ. Microbiol.">
        <title>Species interactions and distinct microbial communities in high Arctic permafrost affected cryosols are associated with the CH4 and CO2 gas fluxes.</title>
        <authorList>
            <person name="Altshuler I."/>
            <person name="Hamel J."/>
            <person name="Turney S."/>
            <person name="Magnuson E."/>
            <person name="Levesque R."/>
            <person name="Greer C."/>
            <person name="Whyte L.G."/>
        </authorList>
    </citation>
    <scope>NUCLEOTIDE SEQUENCE [LARGE SCALE GENOMIC DNA]</scope>
    <source>
        <strain evidence="5 6">E6.1</strain>
    </source>
</reference>
<evidence type="ECO:0000313" key="5">
    <source>
        <dbReference type="EMBL" id="TPG51993.1"/>
    </source>
</evidence>
<dbReference type="SUPFAM" id="SSF46785">
    <property type="entry name" value="Winged helix' DNA-binding domain"/>
    <property type="match status" value="1"/>
</dbReference>
<dbReference type="RefSeq" id="WP_140851058.1">
    <property type="nucleotide sequence ID" value="NZ_RCZC01000004.1"/>
</dbReference>
<gene>
    <name evidence="5" type="ORF">EAH76_14775</name>
</gene>
<dbReference type="EMBL" id="RCZC01000004">
    <property type="protein sequence ID" value="TPG51993.1"/>
    <property type="molecule type" value="Genomic_DNA"/>
</dbReference>
<evidence type="ECO:0000259" key="4">
    <source>
        <dbReference type="PROSITE" id="PS51118"/>
    </source>
</evidence>
<protein>
    <submittedName>
        <fullName evidence="5">Transcriptional regulator</fullName>
    </submittedName>
</protein>
<sequence length="131" mass="14556">MDMPAPTGVTANCRRMSSVLSLIGDKWTVMIVMVLIERPRRFNDIKRTIGGISQQMLTRTLKALDRDGMVNRTVHPTVPPQVEYALTELGYSLAEPLRALGAWAGAHLEEIDGNRVRYDTVKGDELGKSAF</sequence>
<dbReference type="PROSITE" id="PS51118">
    <property type="entry name" value="HTH_HXLR"/>
    <property type="match status" value="1"/>
</dbReference>
<keyword evidence="2" id="KW-0238">DNA-binding</keyword>
<dbReference type="AlphaFoldDB" id="A0A502FSK9"/>
<dbReference type="GO" id="GO:0003677">
    <property type="term" value="F:DNA binding"/>
    <property type="evidence" value="ECO:0007669"/>
    <property type="project" value="UniProtKB-KW"/>
</dbReference>
<proteinExistence type="predicted"/>
<dbReference type="OrthoDB" id="9800350at2"/>
<organism evidence="5 6">
    <name type="scientific">Sphingomonas glacialis</name>
    <dbReference type="NCBI Taxonomy" id="658225"/>
    <lineage>
        <taxon>Bacteria</taxon>
        <taxon>Pseudomonadati</taxon>
        <taxon>Pseudomonadota</taxon>
        <taxon>Alphaproteobacteria</taxon>
        <taxon>Sphingomonadales</taxon>
        <taxon>Sphingomonadaceae</taxon>
        <taxon>Sphingomonas</taxon>
    </lineage>
</organism>
<evidence type="ECO:0000256" key="1">
    <source>
        <dbReference type="ARBA" id="ARBA00023015"/>
    </source>
</evidence>
<name>A0A502FSK9_9SPHN</name>
<dbReference type="PANTHER" id="PTHR33204">
    <property type="entry name" value="TRANSCRIPTIONAL REGULATOR, MARR FAMILY"/>
    <property type="match status" value="1"/>
</dbReference>
<keyword evidence="1" id="KW-0805">Transcription regulation</keyword>
<keyword evidence="6" id="KW-1185">Reference proteome</keyword>
<accession>A0A502FSK9</accession>
<dbReference type="Proteomes" id="UP000319931">
    <property type="component" value="Unassembled WGS sequence"/>
</dbReference>
<dbReference type="Gene3D" id="1.10.10.10">
    <property type="entry name" value="Winged helix-like DNA-binding domain superfamily/Winged helix DNA-binding domain"/>
    <property type="match status" value="1"/>
</dbReference>